<feature type="compositionally biased region" description="Acidic residues" evidence="1">
    <location>
        <begin position="31"/>
        <end position="41"/>
    </location>
</feature>
<evidence type="ECO:0000313" key="3">
    <source>
        <dbReference type="Proteomes" id="UP000268321"/>
    </source>
</evidence>
<dbReference type="OrthoDB" id="2567806at2759"/>
<gene>
    <name evidence="2" type="ORF">METBISCDRAFT_19905</name>
</gene>
<dbReference type="EMBL" id="ML004536">
    <property type="protein sequence ID" value="RKP28923.1"/>
    <property type="molecule type" value="Genomic_DNA"/>
</dbReference>
<sequence length="290" mass="32900">MILSPDTPAHPQPNEEVILPAGEFAAGDMDLNPELDDDTENESQPQSQEIGTSSGVLDSTSNGIREISSRKDAMFTLWTQPFDEALEQLRLLKMTQHQDQLSLSQQSKLVTFIDDRLLQAQRDFIKNQALSEETYSLKQLLADIAAVVDLVWRLVDVNAPLFGQEEYLIRIMGDLEDWVLYYDLPVLDADRPETIELHAALFRFFQAIDTRVSFLIDGYTAELKTYKLSGTELVRLMPIVSRVRSEMVNLLEKSCVGLLQKSVFENSSNTYMNILEIEVGRLLEGVIERL</sequence>
<dbReference type="Proteomes" id="UP000268321">
    <property type="component" value="Unassembled WGS sequence"/>
</dbReference>
<feature type="compositionally biased region" description="Polar residues" evidence="1">
    <location>
        <begin position="42"/>
        <end position="61"/>
    </location>
</feature>
<dbReference type="PANTHER" id="PTHR37781">
    <property type="entry name" value="TFIIH COMPLEX SUBUNIT"/>
    <property type="match status" value="1"/>
</dbReference>
<reference evidence="3" key="1">
    <citation type="journal article" date="2018" name="Nat. Microbiol.">
        <title>Leveraging single-cell genomics to expand the fungal tree of life.</title>
        <authorList>
            <person name="Ahrendt S.R."/>
            <person name="Quandt C.A."/>
            <person name="Ciobanu D."/>
            <person name="Clum A."/>
            <person name="Salamov A."/>
            <person name="Andreopoulos B."/>
            <person name="Cheng J.F."/>
            <person name="Woyke T."/>
            <person name="Pelin A."/>
            <person name="Henrissat B."/>
            <person name="Reynolds N.K."/>
            <person name="Benny G.L."/>
            <person name="Smith M.E."/>
            <person name="James T.Y."/>
            <person name="Grigoriev I.V."/>
        </authorList>
    </citation>
    <scope>NUCLEOTIDE SEQUENCE [LARGE SCALE GENOMIC DNA]</scope>
    <source>
        <strain evidence="3">Baker2002</strain>
    </source>
</reference>
<proteinExistence type="predicted"/>
<feature type="region of interest" description="Disordered" evidence="1">
    <location>
        <begin position="1"/>
        <end position="61"/>
    </location>
</feature>
<name>A0A4P9Z879_9ASCO</name>
<dbReference type="AlphaFoldDB" id="A0A4P9Z879"/>
<evidence type="ECO:0000313" key="2">
    <source>
        <dbReference type="EMBL" id="RKP28923.1"/>
    </source>
</evidence>
<dbReference type="PANTHER" id="PTHR37781:SF1">
    <property type="entry name" value="ADR380WP"/>
    <property type="match status" value="1"/>
</dbReference>
<dbReference type="GO" id="GO:0005675">
    <property type="term" value="C:transcription factor TFIIH holo complex"/>
    <property type="evidence" value="ECO:0007669"/>
    <property type="project" value="TreeGrafter"/>
</dbReference>
<accession>A0A4P9Z879</accession>
<keyword evidence="3" id="KW-1185">Reference proteome</keyword>
<dbReference type="Pfam" id="PF17110">
    <property type="entry name" value="TFB6"/>
    <property type="match status" value="1"/>
</dbReference>
<organism evidence="2 3">
    <name type="scientific">Metschnikowia bicuspidata</name>
    <dbReference type="NCBI Taxonomy" id="27322"/>
    <lineage>
        <taxon>Eukaryota</taxon>
        <taxon>Fungi</taxon>
        <taxon>Dikarya</taxon>
        <taxon>Ascomycota</taxon>
        <taxon>Saccharomycotina</taxon>
        <taxon>Pichiomycetes</taxon>
        <taxon>Metschnikowiaceae</taxon>
        <taxon>Metschnikowia</taxon>
    </lineage>
</organism>
<dbReference type="InterPro" id="IPR031349">
    <property type="entry name" value="Tfb6"/>
</dbReference>
<evidence type="ECO:0000256" key="1">
    <source>
        <dbReference type="SAM" id="MobiDB-lite"/>
    </source>
</evidence>
<protein>
    <submittedName>
        <fullName evidence="2">Uncharacterized protein</fullName>
    </submittedName>
</protein>